<evidence type="ECO:0000256" key="12">
    <source>
        <dbReference type="RuleBase" id="RU003484"/>
    </source>
</evidence>
<feature type="transmembrane region" description="Helical" evidence="10">
    <location>
        <begin position="392"/>
        <end position="413"/>
    </location>
</feature>
<dbReference type="InterPro" id="IPR002208">
    <property type="entry name" value="SecY/SEC61-alpha"/>
</dbReference>
<evidence type="ECO:0000256" key="1">
    <source>
        <dbReference type="ARBA" id="ARBA00004141"/>
    </source>
</evidence>
<dbReference type="KEGG" id="gba:J421_2794"/>
<protein>
    <recommendedName>
        <fullName evidence="9 10">Protein translocase subunit SecY</fullName>
    </recommendedName>
</protein>
<dbReference type="GO" id="GO:0065002">
    <property type="term" value="P:intracellular protein transmembrane transport"/>
    <property type="evidence" value="ECO:0007669"/>
    <property type="project" value="UniProtKB-UniRule"/>
</dbReference>
<evidence type="ECO:0000256" key="7">
    <source>
        <dbReference type="ARBA" id="ARBA00023010"/>
    </source>
</evidence>
<evidence type="ECO:0000313" key="15">
    <source>
        <dbReference type="Proteomes" id="UP000019151"/>
    </source>
</evidence>
<name>W0RHT9_9BACT</name>
<dbReference type="FunFam" id="1.10.3370.10:FF:000001">
    <property type="entry name" value="Preprotein translocase subunit SecY"/>
    <property type="match status" value="1"/>
</dbReference>
<comment type="subcellular location">
    <subcellularLocation>
        <location evidence="10">Cell membrane</location>
        <topology evidence="10">Multi-pass membrane protein</topology>
    </subcellularLocation>
    <subcellularLocation>
        <location evidence="1 12">Membrane</location>
        <topology evidence="1 12">Multi-pass membrane protein</topology>
    </subcellularLocation>
</comment>
<keyword evidence="10" id="KW-1003">Cell membrane</keyword>
<keyword evidence="5 10" id="KW-0653">Protein transport</keyword>
<evidence type="ECO:0000256" key="3">
    <source>
        <dbReference type="ARBA" id="ARBA00022448"/>
    </source>
</evidence>
<evidence type="ECO:0000313" key="14">
    <source>
        <dbReference type="EMBL" id="AHG90331.1"/>
    </source>
</evidence>
<feature type="transmembrane region" description="Helical" evidence="10">
    <location>
        <begin position="120"/>
        <end position="139"/>
    </location>
</feature>
<keyword evidence="4 10" id="KW-0812">Transmembrane</keyword>
<dbReference type="Pfam" id="PF00344">
    <property type="entry name" value="SecY"/>
    <property type="match status" value="1"/>
</dbReference>
<feature type="transmembrane region" description="Helical" evidence="10">
    <location>
        <begin position="264"/>
        <end position="290"/>
    </location>
</feature>
<dbReference type="NCBIfam" id="TIGR00967">
    <property type="entry name" value="3a0501s007"/>
    <property type="match status" value="1"/>
</dbReference>
<accession>W0RHT9</accession>
<dbReference type="AlphaFoldDB" id="W0RHT9"/>
<gene>
    <name evidence="10" type="primary">secY</name>
    <name evidence="14" type="ORF">J421_2794</name>
</gene>
<dbReference type="PATRIC" id="fig|861299.3.peg.2846"/>
<evidence type="ECO:0000256" key="6">
    <source>
        <dbReference type="ARBA" id="ARBA00022989"/>
    </source>
</evidence>
<evidence type="ECO:0000256" key="5">
    <source>
        <dbReference type="ARBA" id="ARBA00022927"/>
    </source>
</evidence>
<dbReference type="OrthoDB" id="9809248at2"/>
<proteinExistence type="inferred from homology"/>
<dbReference type="PROSITE" id="PS00756">
    <property type="entry name" value="SECY_2"/>
    <property type="match status" value="1"/>
</dbReference>
<dbReference type="PIRSF" id="PIRSF004557">
    <property type="entry name" value="SecY"/>
    <property type="match status" value="1"/>
</dbReference>
<evidence type="ECO:0000256" key="2">
    <source>
        <dbReference type="ARBA" id="ARBA00005751"/>
    </source>
</evidence>
<organism evidence="14 15">
    <name type="scientific">Gemmatirosa kalamazoonensis</name>
    <dbReference type="NCBI Taxonomy" id="861299"/>
    <lineage>
        <taxon>Bacteria</taxon>
        <taxon>Pseudomonadati</taxon>
        <taxon>Gemmatimonadota</taxon>
        <taxon>Gemmatimonadia</taxon>
        <taxon>Gemmatimonadales</taxon>
        <taxon>Gemmatimonadaceae</taxon>
        <taxon>Gemmatirosa</taxon>
    </lineage>
</organism>
<sequence>MAQSNPAAALANIYRTPELWQKIVFTFVCLLIYRVGAHVTAPGVDVQALTDYFASQRGGGGLLGLYDLFVGGGLSRATIFALGIMPYISASIFIQIAGAVVPTVDKMQKDEEGRKRLNQWTRYITVGLAAVQAYGFALFTQSLPNAVSHPGFGFLMQEIVFLTTGAIFVMWLGEQITERGIGNGASLLIFFSIIERFWPGILDTIRFVSTGAVAPLALVVLGIVMVGVVAGVVAITVAARRVMVQIPQRTMARGRMREATKNFIPLRINTAGVMPIIFAQSVIVVPGAFAQFSGIQSMRDVAEYLQPGTWLYYVLMTILIIVFTYFYTAIIFNPVDLAENLKKQGGFVPGVKPGAKTAEYIDQVISRITFPGAVFLAIIALLPIAIAKLVNVPFQFGGTSLLIVVGVALDTMTQMQQHLLLRKYDGFMKKGRVRFRGRQATGGF</sequence>
<feature type="transmembrane region" description="Helical" evidence="10">
    <location>
        <begin position="368"/>
        <end position="386"/>
    </location>
</feature>
<dbReference type="InterPro" id="IPR026593">
    <property type="entry name" value="SecY"/>
</dbReference>
<feature type="transmembrane region" description="Helical" evidence="10">
    <location>
        <begin position="180"/>
        <end position="198"/>
    </location>
</feature>
<keyword evidence="15" id="KW-1185">Reference proteome</keyword>
<comment type="caution">
    <text evidence="10">Lacks conserved residue(s) required for the propagation of feature annotation.</text>
</comment>
<comment type="function">
    <text evidence="10 11">The central subunit of the protein translocation channel SecYEG. Consists of two halves formed by TMs 1-5 and 6-10. These two domains form a lateral gate at the front which open onto the bilayer between TMs 2 and 7, and are clamped together by SecE at the back. The channel is closed by both a pore ring composed of hydrophobic SecY resides and a short helix (helix 2A) on the extracellular side of the membrane which forms a plug. The plug probably moves laterally to allow the channel to open. The ring and the pore may move independently.</text>
</comment>
<evidence type="ECO:0000256" key="13">
    <source>
        <dbReference type="RuleBase" id="RU004349"/>
    </source>
</evidence>
<dbReference type="RefSeq" id="WP_025411804.1">
    <property type="nucleotide sequence ID" value="NZ_CP007128.1"/>
</dbReference>
<comment type="subunit">
    <text evidence="10">Component of the Sec protein translocase complex. Heterotrimer consisting of SecY, SecE and SecG subunits. The heterotrimers can form oligomers, although 1 heterotrimer is thought to be able to translocate proteins. Interacts with the ribosome. Interacts with SecDF, and other proteins may be involved. Interacts with SecA.</text>
</comment>
<evidence type="ECO:0000256" key="8">
    <source>
        <dbReference type="ARBA" id="ARBA00023136"/>
    </source>
</evidence>
<evidence type="ECO:0000256" key="11">
    <source>
        <dbReference type="RuleBase" id="RU000537"/>
    </source>
</evidence>
<feature type="transmembrane region" description="Helical" evidence="10">
    <location>
        <begin position="151"/>
        <end position="173"/>
    </location>
</feature>
<dbReference type="GO" id="GO:0006605">
    <property type="term" value="P:protein targeting"/>
    <property type="evidence" value="ECO:0007669"/>
    <property type="project" value="UniProtKB-UniRule"/>
</dbReference>
<evidence type="ECO:0000256" key="9">
    <source>
        <dbReference type="ARBA" id="ARBA00039733"/>
    </source>
</evidence>
<evidence type="ECO:0000256" key="4">
    <source>
        <dbReference type="ARBA" id="ARBA00022692"/>
    </source>
</evidence>
<dbReference type="HOGENOM" id="CLU_030313_0_2_0"/>
<dbReference type="SUPFAM" id="SSF103491">
    <property type="entry name" value="Preprotein translocase SecY subunit"/>
    <property type="match status" value="1"/>
</dbReference>
<dbReference type="InParanoid" id="W0RHT9"/>
<feature type="transmembrane region" description="Helical" evidence="10">
    <location>
        <begin position="310"/>
        <end position="332"/>
    </location>
</feature>
<keyword evidence="7 10" id="KW-0811">Translocation</keyword>
<dbReference type="HAMAP" id="MF_01465">
    <property type="entry name" value="SecY"/>
    <property type="match status" value="1"/>
</dbReference>
<dbReference type="EMBL" id="CP007128">
    <property type="protein sequence ID" value="AHG90331.1"/>
    <property type="molecule type" value="Genomic_DNA"/>
</dbReference>
<feature type="transmembrane region" description="Helical" evidence="10">
    <location>
        <begin position="218"/>
        <end position="243"/>
    </location>
</feature>
<dbReference type="Proteomes" id="UP000019151">
    <property type="component" value="Chromosome"/>
</dbReference>
<feature type="transmembrane region" description="Helical" evidence="10">
    <location>
        <begin position="77"/>
        <end position="100"/>
    </location>
</feature>
<dbReference type="eggNOG" id="COG0201">
    <property type="taxonomic scope" value="Bacteria"/>
</dbReference>
<dbReference type="InterPro" id="IPR023201">
    <property type="entry name" value="SecY_dom_sf"/>
</dbReference>
<keyword evidence="3 10" id="KW-0813">Transport</keyword>
<dbReference type="GO" id="GO:0005886">
    <property type="term" value="C:plasma membrane"/>
    <property type="evidence" value="ECO:0007669"/>
    <property type="project" value="UniProtKB-SubCell"/>
</dbReference>
<dbReference type="FunCoup" id="W0RHT9">
    <property type="interactions" value="534"/>
</dbReference>
<reference evidence="14 15" key="1">
    <citation type="journal article" date="2014" name="Genome Announc.">
        <title>Genome Sequence and Methylome of Soil Bacterium Gemmatirosa kalamazoonensis KBS708T, a Member of the Rarely Cultivated Gemmatimonadetes Phylum.</title>
        <authorList>
            <person name="Debruyn J.M."/>
            <person name="Radosevich M."/>
            <person name="Wommack K.E."/>
            <person name="Polson S.W."/>
            <person name="Hauser L.J."/>
            <person name="Fawaz M.N."/>
            <person name="Korlach J."/>
            <person name="Tsai Y.C."/>
        </authorList>
    </citation>
    <scope>NUCLEOTIDE SEQUENCE [LARGE SCALE GENOMIC DNA]</scope>
    <source>
        <strain evidence="14 15">KBS708</strain>
    </source>
</reference>
<keyword evidence="6 10" id="KW-1133">Transmembrane helix</keyword>
<keyword evidence="8 10" id="KW-0472">Membrane</keyword>
<dbReference type="GO" id="GO:0043952">
    <property type="term" value="P:protein transport by the Sec complex"/>
    <property type="evidence" value="ECO:0007669"/>
    <property type="project" value="UniProtKB-UniRule"/>
</dbReference>
<evidence type="ECO:0000256" key="10">
    <source>
        <dbReference type="HAMAP-Rule" id="MF_01465"/>
    </source>
</evidence>
<dbReference type="PRINTS" id="PR00303">
    <property type="entry name" value="SECYTRNLCASE"/>
</dbReference>
<dbReference type="InterPro" id="IPR030659">
    <property type="entry name" value="SecY_CS"/>
</dbReference>
<dbReference type="Gene3D" id="1.10.3370.10">
    <property type="entry name" value="SecY subunit domain"/>
    <property type="match status" value="1"/>
</dbReference>
<comment type="similarity">
    <text evidence="2 10 13">Belongs to the SecY/SEC61-alpha family.</text>
</comment>
<dbReference type="PROSITE" id="PS00755">
    <property type="entry name" value="SECY_1"/>
    <property type="match status" value="1"/>
</dbReference>
<dbReference type="STRING" id="861299.J421_2794"/>
<dbReference type="PANTHER" id="PTHR10906">
    <property type="entry name" value="SECY/SEC61-ALPHA FAMILY MEMBER"/>
    <property type="match status" value="1"/>
</dbReference>